<reference evidence="2" key="1">
    <citation type="journal article" date="2010" name="Int. J. Syst. Evol. Microbiol.">
        <title>Porticoccus litoralis gen. nov., sp. nov., a gammaproteobacterium isolated from the Yellow Sea.</title>
        <authorList>
            <person name="Oh H.M."/>
            <person name="Kim H."/>
            <person name="Kim K.M."/>
            <person name="Min G.S."/>
            <person name="Cho J.C."/>
        </authorList>
    </citation>
    <scope>NUCLEOTIDE SEQUENCE</scope>
    <source>
        <strain evidence="2">DSM 25064</strain>
    </source>
</reference>
<evidence type="ECO:0000313" key="2">
    <source>
        <dbReference type="EMBL" id="MDP1520630.1"/>
    </source>
</evidence>
<protein>
    <submittedName>
        <fullName evidence="2">DUF4435 domain-containing protein</fullName>
    </submittedName>
</protein>
<evidence type="ECO:0000259" key="1">
    <source>
        <dbReference type="Pfam" id="PF14491"/>
    </source>
</evidence>
<dbReference type="Proteomes" id="UP001178354">
    <property type="component" value="Unassembled WGS sequence"/>
</dbReference>
<dbReference type="Pfam" id="PF14491">
    <property type="entry name" value="DUF4435"/>
    <property type="match status" value="1"/>
</dbReference>
<name>A0AAW8B3V3_9GAMM</name>
<feature type="domain" description="DUF4435" evidence="1">
    <location>
        <begin position="34"/>
        <end position="246"/>
    </location>
</feature>
<proteinExistence type="predicted"/>
<evidence type="ECO:0000313" key="3">
    <source>
        <dbReference type="Proteomes" id="UP001178354"/>
    </source>
</evidence>
<accession>A0AAW8B3V3</accession>
<comment type="caution">
    <text evidence="2">The sequence shown here is derived from an EMBL/GenBank/DDBJ whole genome shotgun (WGS) entry which is preliminary data.</text>
</comment>
<dbReference type="InterPro" id="IPR029492">
    <property type="entry name" value="DUF4435"/>
</dbReference>
<reference evidence="2" key="2">
    <citation type="submission" date="2023-08" db="EMBL/GenBank/DDBJ databases">
        <authorList>
            <person name="Luo J."/>
        </authorList>
    </citation>
    <scope>NUCLEOTIDE SEQUENCE</scope>
    <source>
        <strain evidence="2">DSM 25064</strain>
    </source>
</reference>
<dbReference type="RefSeq" id="WP_305170200.1">
    <property type="nucleotide sequence ID" value="NZ_JAUUUU010000003.1"/>
</dbReference>
<dbReference type="EMBL" id="JAUUUU010000003">
    <property type="protein sequence ID" value="MDP1520630.1"/>
    <property type="molecule type" value="Genomic_DNA"/>
</dbReference>
<dbReference type="AlphaFoldDB" id="A0AAW8B3V3"/>
<keyword evidence="3" id="KW-1185">Reference proteome</keyword>
<sequence>MSADGYVDHIRSARKRKSVLKIKVLSIRSGDINAPIFIFEGKTDIGPYEAWIKRIDEDLSYKGLPAEGKAQVLEFRESIRDENLGPVYFFVDHDFDGLREYRPSSNIYCLDSYSYENYLVTNVVLESILNDEFECSVEPESIHSAQSLYSKVSASFCDAMKEANLRFFVAAKYDLKRGRVDNRINQFVSVFIDFVAKKYDSDRLNQLVPLLDEYSQDEFSSAEEFFLNICDPMKNHRGKYIFSFFLCWLDLLADARKAGTYPFLASASIKYNRAAMSPRSLAGRSKIPTGLSDFILSIRGACAA</sequence>
<gene>
    <name evidence="2" type="ORF">Q8A57_06610</name>
</gene>
<organism evidence="2 3">
    <name type="scientific">Porticoccus litoralis</name>
    <dbReference type="NCBI Taxonomy" id="434086"/>
    <lineage>
        <taxon>Bacteria</taxon>
        <taxon>Pseudomonadati</taxon>
        <taxon>Pseudomonadota</taxon>
        <taxon>Gammaproteobacteria</taxon>
        <taxon>Cellvibrionales</taxon>
        <taxon>Porticoccaceae</taxon>
        <taxon>Porticoccus</taxon>
    </lineage>
</organism>